<organism evidence="2 3">
    <name type="scientific">Brachionus plicatilis</name>
    <name type="common">Marine rotifer</name>
    <name type="synonym">Brachionus muelleri</name>
    <dbReference type="NCBI Taxonomy" id="10195"/>
    <lineage>
        <taxon>Eukaryota</taxon>
        <taxon>Metazoa</taxon>
        <taxon>Spiralia</taxon>
        <taxon>Gnathifera</taxon>
        <taxon>Rotifera</taxon>
        <taxon>Eurotatoria</taxon>
        <taxon>Monogononta</taxon>
        <taxon>Pseudotrocha</taxon>
        <taxon>Ploima</taxon>
        <taxon>Brachionidae</taxon>
        <taxon>Brachionus</taxon>
    </lineage>
</organism>
<keyword evidence="1" id="KW-0472">Membrane</keyword>
<proteinExistence type="predicted"/>
<evidence type="ECO:0000313" key="3">
    <source>
        <dbReference type="Proteomes" id="UP000276133"/>
    </source>
</evidence>
<keyword evidence="1" id="KW-1133">Transmembrane helix</keyword>
<keyword evidence="3" id="KW-1185">Reference proteome</keyword>
<comment type="caution">
    <text evidence="2">The sequence shown here is derived from an EMBL/GenBank/DDBJ whole genome shotgun (WGS) entry which is preliminary data.</text>
</comment>
<accession>A0A3M7QQQ2</accession>
<name>A0A3M7QQQ2_BRAPC</name>
<dbReference type="EMBL" id="REGN01005381">
    <property type="protein sequence ID" value="RNA13539.1"/>
    <property type="molecule type" value="Genomic_DNA"/>
</dbReference>
<dbReference type="Proteomes" id="UP000276133">
    <property type="component" value="Unassembled WGS sequence"/>
</dbReference>
<dbReference type="OrthoDB" id="10287523at2759"/>
<reference evidence="2 3" key="1">
    <citation type="journal article" date="2018" name="Sci. Rep.">
        <title>Genomic signatures of local adaptation to the degree of environmental predictability in rotifers.</title>
        <authorList>
            <person name="Franch-Gras L."/>
            <person name="Hahn C."/>
            <person name="Garcia-Roger E.M."/>
            <person name="Carmona M.J."/>
            <person name="Serra M."/>
            <person name="Gomez A."/>
        </authorList>
    </citation>
    <scope>NUCLEOTIDE SEQUENCE [LARGE SCALE GENOMIC DNA]</scope>
    <source>
        <strain evidence="2">HYR1</strain>
    </source>
</reference>
<feature type="transmembrane region" description="Helical" evidence="1">
    <location>
        <begin position="32"/>
        <end position="52"/>
    </location>
</feature>
<gene>
    <name evidence="2" type="ORF">BpHYR1_016116</name>
</gene>
<dbReference type="AlphaFoldDB" id="A0A3M7QQQ2"/>
<protein>
    <submittedName>
        <fullName evidence="2">Uncharacterized protein</fullName>
    </submittedName>
</protein>
<evidence type="ECO:0000313" key="2">
    <source>
        <dbReference type="EMBL" id="RNA13539.1"/>
    </source>
</evidence>
<evidence type="ECO:0000256" key="1">
    <source>
        <dbReference type="SAM" id="Phobius"/>
    </source>
</evidence>
<keyword evidence="1" id="KW-0812">Transmembrane</keyword>
<sequence length="86" mass="9656">MIWPKASAALKIRPWAQNKVGIVKYMANESPAVFFSTLLGIAIGIPTIGYLIGQINASPKGIAHQKTFYTVHRPEDYPKELHQYCR</sequence>